<protein>
    <submittedName>
        <fullName evidence="2">Molybdenum cofactor biosynthesis protein</fullName>
    </submittedName>
</protein>
<evidence type="ECO:0000259" key="1">
    <source>
        <dbReference type="PROSITE" id="PS51340"/>
    </source>
</evidence>
<dbReference type="Proteomes" id="UP001317629">
    <property type="component" value="Chromosome"/>
</dbReference>
<dbReference type="SUPFAM" id="SSF50800">
    <property type="entry name" value="PK beta-barrel domain-like"/>
    <property type="match status" value="1"/>
</dbReference>
<feature type="domain" description="MOSC" evidence="1">
    <location>
        <begin position="120"/>
        <end position="281"/>
    </location>
</feature>
<dbReference type="InterPro" id="IPR005303">
    <property type="entry name" value="MOCOS_middle"/>
</dbReference>
<keyword evidence="3" id="KW-1185">Reference proteome</keyword>
<proteinExistence type="predicted"/>
<organism evidence="2 3">
    <name type="scientific">Methylocystis iwaonis</name>
    <dbReference type="NCBI Taxonomy" id="2885079"/>
    <lineage>
        <taxon>Bacteria</taxon>
        <taxon>Pseudomonadati</taxon>
        <taxon>Pseudomonadota</taxon>
        <taxon>Alphaproteobacteria</taxon>
        <taxon>Hyphomicrobiales</taxon>
        <taxon>Methylocystaceae</taxon>
        <taxon>Methylocystis</taxon>
    </lineage>
</organism>
<sequence length="282" mass="30653">MTLSPSLSVSTVWRYPVKSMMGEELTASVVTPAGLLGDHAFALVDVETGKVVSAKNPKKWPDFFFYRAAYASPLDAQSIPPVWISLPSGQMVRTDAPDVEDVLSAALSRRVRLSASAHQKPTLEQYWPENEGEANEVSEEAVAADAPAGTFFDYATVHLLTTGTINRLRELYPEGRFEARRFRPNIVIDTGAAAEFVENDWVGKTIRIGEVRLQITDPCPRCVMPTLAQGDLPKDLGILHKGVLQNKVYVPFAGKALPSAGVYARVLSGGALKRGDAVEIEA</sequence>
<dbReference type="InterPro" id="IPR005302">
    <property type="entry name" value="MoCF_Sase_C"/>
</dbReference>
<dbReference type="PROSITE" id="PS51340">
    <property type="entry name" value="MOSC"/>
    <property type="match status" value="1"/>
</dbReference>
<dbReference type="Gene3D" id="2.40.33.20">
    <property type="entry name" value="PK beta-barrel domain-like"/>
    <property type="match status" value="1"/>
</dbReference>
<gene>
    <name evidence="2" type="ORF">SS37A_28370</name>
</gene>
<dbReference type="InterPro" id="IPR011037">
    <property type="entry name" value="Pyrv_Knase-like_insert_dom_sf"/>
</dbReference>
<dbReference type="Pfam" id="PF03473">
    <property type="entry name" value="MOSC"/>
    <property type="match status" value="1"/>
</dbReference>
<evidence type="ECO:0000313" key="3">
    <source>
        <dbReference type="Proteomes" id="UP001317629"/>
    </source>
</evidence>
<accession>A0ABM8EBQ0</accession>
<dbReference type="EMBL" id="AP027142">
    <property type="protein sequence ID" value="BDV35308.1"/>
    <property type="molecule type" value="Genomic_DNA"/>
</dbReference>
<evidence type="ECO:0000313" key="2">
    <source>
        <dbReference type="EMBL" id="BDV35308.1"/>
    </source>
</evidence>
<dbReference type="Pfam" id="PF03476">
    <property type="entry name" value="MOSC_N"/>
    <property type="match status" value="1"/>
</dbReference>
<name>A0ABM8EBQ0_9HYPH</name>
<dbReference type="RefSeq" id="WP_281928708.1">
    <property type="nucleotide sequence ID" value="NZ_AP027142.1"/>
</dbReference>
<reference evidence="2 3" key="1">
    <citation type="journal article" date="2023" name="Int. J. Syst. Evol. Microbiol.">
        <title>Methylocystis iwaonis sp. nov., a type II methane-oxidizing bacterium from surface soil of a rice paddy field in Japan, and emended description of the genus Methylocystis (ex Whittenbury et al. 1970) Bowman et al. 1993.</title>
        <authorList>
            <person name="Kaise H."/>
            <person name="Sawadogo J.B."/>
            <person name="Alam M.S."/>
            <person name="Ueno C."/>
            <person name="Dianou D."/>
            <person name="Shinjo R."/>
            <person name="Asakawa S."/>
        </authorList>
    </citation>
    <scope>NUCLEOTIDE SEQUENCE [LARGE SCALE GENOMIC DNA]</scope>
    <source>
        <strain evidence="2 3">SS37A-Re</strain>
    </source>
</reference>